<proteinExistence type="predicted"/>
<dbReference type="InterPro" id="IPR020843">
    <property type="entry name" value="ER"/>
</dbReference>
<accession>A0AAN7T1J1</accession>
<evidence type="ECO:0000313" key="3">
    <source>
        <dbReference type="EMBL" id="KAK5086454.1"/>
    </source>
</evidence>
<evidence type="ECO:0000313" key="4">
    <source>
        <dbReference type="Proteomes" id="UP001309876"/>
    </source>
</evidence>
<dbReference type="SUPFAM" id="SSF50129">
    <property type="entry name" value="GroES-like"/>
    <property type="match status" value="1"/>
</dbReference>
<reference evidence="3 4" key="1">
    <citation type="submission" date="2023-08" db="EMBL/GenBank/DDBJ databases">
        <title>Black Yeasts Isolated from many extreme environments.</title>
        <authorList>
            <person name="Coleine C."/>
            <person name="Stajich J.E."/>
            <person name="Selbmann L."/>
        </authorList>
    </citation>
    <scope>NUCLEOTIDE SEQUENCE [LARGE SCALE GENOMIC DNA]</scope>
    <source>
        <strain evidence="3 4">CCFEE 5910</strain>
    </source>
</reference>
<dbReference type="InterPro" id="IPR013154">
    <property type="entry name" value="ADH-like_N"/>
</dbReference>
<dbReference type="InterPro" id="IPR052711">
    <property type="entry name" value="Zinc_ADH-like"/>
</dbReference>
<dbReference type="Pfam" id="PF12937">
    <property type="entry name" value="F-box-like"/>
    <property type="match status" value="1"/>
</dbReference>
<evidence type="ECO:0000256" key="1">
    <source>
        <dbReference type="SAM" id="MobiDB-lite"/>
    </source>
</evidence>
<dbReference type="Pfam" id="PF00107">
    <property type="entry name" value="ADH_zinc_N"/>
    <property type="match status" value="1"/>
</dbReference>
<dbReference type="AlphaFoldDB" id="A0AAN7T1J1"/>
<dbReference type="PROSITE" id="PS50181">
    <property type="entry name" value="FBOX"/>
    <property type="match status" value="1"/>
</dbReference>
<dbReference type="InterPro" id="IPR001810">
    <property type="entry name" value="F-box_dom"/>
</dbReference>
<dbReference type="SMART" id="SM00256">
    <property type="entry name" value="FBOX"/>
    <property type="match status" value="1"/>
</dbReference>
<dbReference type="CDD" id="cd08276">
    <property type="entry name" value="MDR7"/>
    <property type="match status" value="1"/>
</dbReference>
<dbReference type="PANTHER" id="PTHR45033:SF2">
    <property type="entry name" value="ZINC-TYPE ALCOHOL DEHYDROGENASE-LIKE PROTEIN C1773.06C"/>
    <property type="match status" value="1"/>
</dbReference>
<dbReference type="Proteomes" id="UP001309876">
    <property type="component" value="Unassembled WGS sequence"/>
</dbReference>
<feature type="compositionally biased region" description="Polar residues" evidence="1">
    <location>
        <begin position="792"/>
        <end position="811"/>
    </location>
</feature>
<dbReference type="SUPFAM" id="SSF51735">
    <property type="entry name" value="NAD(P)-binding Rossmann-fold domains"/>
    <property type="match status" value="1"/>
</dbReference>
<feature type="region of interest" description="Disordered" evidence="1">
    <location>
        <begin position="1"/>
        <end position="24"/>
    </location>
</feature>
<feature type="domain" description="F-box" evidence="2">
    <location>
        <begin position="368"/>
        <end position="417"/>
    </location>
</feature>
<dbReference type="InterPro" id="IPR011032">
    <property type="entry name" value="GroES-like_sf"/>
</dbReference>
<dbReference type="EMBL" id="JAVRRJ010000003">
    <property type="protein sequence ID" value="KAK5086454.1"/>
    <property type="molecule type" value="Genomic_DNA"/>
</dbReference>
<name>A0AAN7T1J1_9EURO</name>
<organism evidence="3 4">
    <name type="scientific">Lithohypha guttulata</name>
    <dbReference type="NCBI Taxonomy" id="1690604"/>
    <lineage>
        <taxon>Eukaryota</taxon>
        <taxon>Fungi</taxon>
        <taxon>Dikarya</taxon>
        <taxon>Ascomycota</taxon>
        <taxon>Pezizomycotina</taxon>
        <taxon>Eurotiomycetes</taxon>
        <taxon>Chaetothyriomycetidae</taxon>
        <taxon>Chaetothyriales</taxon>
        <taxon>Trichomeriaceae</taxon>
        <taxon>Lithohypha</taxon>
    </lineage>
</organism>
<feature type="region of interest" description="Disordered" evidence="1">
    <location>
        <begin position="786"/>
        <end position="811"/>
    </location>
</feature>
<dbReference type="InterPro" id="IPR036047">
    <property type="entry name" value="F-box-like_dom_sf"/>
</dbReference>
<dbReference type="Gene3D" id="3.90.180.10">
    <property type="entry name" value="Medium-chain alcohol dehydrogenases, catalytic domain"/>
    <property type="match status" value="2"/>
</dbReference>
<dbReference type="InterPro" id="IPR015943">
    <property type="entry name" value="WD40/YVTN_repeat-like_dom_sf"/>
</dbReference>
<sequence length="962" mass="106903">MANTQVTHRQAYRRTDDFTPGTPKLKLVNEPVQLPLDPTGVLVKVHAVSLNYRDANISNGGNPWPVTPNGIICNDAAGEVIAVGDKVKSLKVGDRVAPVIDTEYITERSTGRSWLAANEDGVLASYIMYDEEIFGKLPTYLDWESACLIPCAGVTAWAALRGVGIGKSVLIQGLRVILSSSSDEKLEKMKQLFPTPPISTVNYDRNPEWHEEVLELTDGIGVDLVVENGGASSLVRSMMCTRRGGIVSQVGYLGKQKPEDLKDFISTIIDRRITLRGINAGSKFDMEDLCAALSATRMDLSDIIDTVYAFDKAEEALQSLWEGKVQICVLDDVHRSFDNFFCGKAGETAWYKHASFRTTTGYTVSIKISRMDQLPPELIEQILSHLPTASAITNLSQTCQKLHDVIKKGENSIWHTFAQRQFPSIGADPPWRETAFNLASRARAFDRRAFIARECAPPRDDGSTLVQVHRGHHFGFMPVIDSYNTSAAEGGREVLAWGAAGRLRLRTTKGKDVKWSSYSIPDDANPHTDILDLHLLRPRQNRNRFGESILIRRANREIALLNAMPEKDNWVPASKYVVKADTTLDCVDVNQAVDPLLAVCDSKAVQLFPVHTSKETMQADKIVPVEVVSTTKQRKRCAKFMSEDRLAVATQHLEGLQQAPIEIFDISPSGLESVPIAALQIFSAYTTATKAPTGRIGANCLANVTDNPDRGSPLLLSGWSDGLVRLYDLRSGNNPVRAFADAVDDGQIFSLLTIGQERFLAGSHQNACLKVFDMRMDGQVYSYRQTRPIEPPTSSKNGAVSTPSGQSSSRSARGLNIFLALTVHRATQPWQPLPGRQNNARLPRYRGSIYSLSSPSPSSRTVYAGIENHVIQLDFMNTDDWLVNRGKVRNHLDDRPVLNLSCYERPRRGHESTDIVLLRKQRDLEISALKDQDIEPGWDERWKLEQQRTRKGMAASWWQSRS</sequence>
<dbReference type="Gene3D" id="2.130.10.10">
    <property type="entry name" value="YVTN repeat-like/Quinoprotein amine dehydrogenase"/>
    <property type="match status" value="1"/>
</dbReference>
<dbReference type="Gene3D" id="3.40.50.720">
    <property type="entry name" value="NAD(P)-binding Rossmann-like Domain"/>
    <property type="match status" value="2"/>
</dbReference>
<comment type="caution">
    <text evidence="3">The sequence shown here is derived from an EMBL/GenBank/DDBJ whole genome shotgun (WGS) entry which is preliminary data.</text>
</comment>
<dbReference type="InterPro" id="IPR036291">
    <property type="entry name" value="NAD(P)-bd_dom_sf"/>
</dbReference>
<dbReference type="InterPro" id="IPR013149">
    <property type="entry name" value="ADH-like_C"/>
</dbReference>
<keyword evidence="4" id="KW-1185">Reference proteome</keyword>
<dbReference type="InterPro" id="IPR036322">
    <property type="entry name" value="WD40_repeat_dom_sf"/>
</dbReference>
<dbReference type="Pfam" id="PF08240">
    <property type="entry name" value="ADH_N"/>
    <property type="match status" value="1"/>
</dbReference>
<gene>
    <name evidence="3" type="ORF">LTR05_003622</name>
</gene>
<protein>
    <recommendedName>
        <fullName evidence="2">F-box domain-containing protein</fullName>
    </recommendedName>
</protein>
<dbReference type="SUPFAM" id="SSF81383">
    <property type="entry name" value="F-box domain"/>
    <property type="match status" value="1"/>
</dbReference>
<dbReference type="PANTHER" id="PTHR45033">
    <property type="match status" value="1"/>
</dbReference>
<dbReference type="SMART" id="SM00829">
    <property type="entry name" value="PKS_ER"/>
    <property type="match status" value="1"/>
</dbReference>
<dbReference type="GO" id="GO:0016491">
    <property type="term" value="F:oxidoreductase activity"/>
    <property type="evidence" value="ECO:0007669"/>
    <property type="project" value="InterPro"/>
</dbReference>
<dbReference type="Gene3D" id="1.20.1280.50">
    <property type="match status" value="1"/>
</dbReference>
<evidence type="ECO:0000259" key="2">
    <source>
        <dbReference type="PROSITE" id="PS50181"/>
    </source>
</evidence>
<dbReference type="SUPFAM" id="SSF50978">
    <property type="entry name" value="WD40 repeat-like"/>
    <property type="match status" value="1"/>
</dbReference>